<name>A0A1M6K721_9FLAO</name>
<organism evidence="1 2">
    <name type="scientific">Arenibacter nanhaiticus</name>
    <dbReference type="NCBI Taxonomy" id="558155"/>
    <lineage>
        <taxon>Bacteria</taxon>
        <taxon>Pseudomonadati</taxon>
        <taxon>Bacteroidota</taxon>
        <taxon>Flavobacteriia</taxon>
        <taxon>Flavobacteriales</taxon>
        <taxon>Flavobacteriaceae</taxon>
        <taxon>Arenibacter</taxon>
    </lineage>
</organism>
<dbReference type="Proteomes" id="UP000184231">
    <property type="component" value="Unassembled WGS sequence"/>
</dbReference>
<keyword evidence="2" id="KW-1185">Reference proteome</keyword>
<dbReference type="EMBL" id="FQYX01000024">
    <property type="protein sequence ID" value="SHJ54653.1"/>
    <property type="molecule type" value="Genomic_DNA"/>
</dbReference>
<gene>
    <name evidence="1" type="ORF">SAMN04487911_12466</name>
</gene>
<reference evidence="1 2" key="1">
    <citation type="submission" date="2016-11" db="EMBL/GenBank/DDBJ databases">
        <authorList>
            <person name="Jaros S."/>
            <person name="Januszkiewicz K."/>
            <person name="Wedrychowicz H."/>
        </authorList>
    </citation>
    <scope>NUCLEOTIDE SEQUENCE [LARGE SCALE GENOMIC DNA]</scope>
    <source>
        <strain evidence="1 2">CGMCC 1.8863</strain>
    </source>
</reference>
<evidence type="ECO:0000313" key="1">
    <source>
        <dbReference type="EMBL" id="SHJ54653.1"/>
    </source>
</evidence>
<dbReference type="STRING" id="558155.SAMN04487911_12466"/>
<accession>A0A1M6K721</accession>
<protein>
    <recommendedName>
        <fullName evidence="3">DUF4249 domain-containing protein</fullName>
    </recommendedName>
</protein>
<proteinExistence type="predicted"/>
<dbReference type="OrthoDB" id="1430047at2"/>
<evidence type="ECO:0000313" key="2">
    <source>
        <dbReference type="Proteomes" id="UP000184231"/>
    </source>
</evidence>
<dbReference type="InterPro" id="IPR025345">
    <property type="entry name" value="DUF4249"/>
</dbReference>
<sequence>MIRKLFLLLMVLTFLGCEDVIEVELPTSETKLVIDAHFGLYLNETPQMIDGAVILSLSAPFFDDETPPANGATVFITDLDLNRRYEFQEMENSGVYFPKNNDFPSNTRSTYELTVVYEGDTYKGKAKLIPSVPIDDISQGDDTLFSGDETEIIVKFTDNKEREDYYLFTLGANLYLTTDDRFYNGEQFVFSYFYKDIDPGKEITVKINGVDKQFYDYMRILIEQSGQNGGGPFESTPSLVRGNMINTTRPNNFPLGYFSLSEAFKKSLVIE</sequence>
<dbReference type="AlphaFoldDB" id="A0A1M6K721"/>
<dbReference type="Pfam" id="PF14054">
    <property type="entry name" value="DUF4249"/>
    <property type="match status" value="1"/>
</dbReference>
<dbReference type="RefSeq" id="WP_072765321.1">
    <property type="nucleotide sequence ID" value="NZ_FQYX01000024.1"/>
</dbReference>
<evidence type="ECO:0008006" key="3">
    <source>
        <dbReference type="Google" id="ProtNLM"/>
    </source>
</evidence>
<dbReference type="PROSITE" id="PS51257">
    <property type="entry name" value="PROKAR_LIPOPROTEIN"/>
    <property type="match status" value="1"/>
</dbReference>